<reference evidence="2" key="1">
    <citation type="submission" date="2023-03" db="EMBL/GenBank/DDBJ databases">
        <title>Emydomyces testavorans Genome Sequence.</title>
        <authorList>
            <person name="Hoyer L."/>
        </authorList>
    </citation>
    <scope>NUCLEOTIDE SEQUENCE</scope>
    <source>
        <strain evidence="2">16-2883</strain>
    </source>
</reference>
<feature type="compositionally biased region" description="Polar residues" evidence="1">
    <location>
        <begin position="378"/>
        <end position="388"/>
    </location>
</feature>
<accession>A0AAF0IFA1</accession>
<feature type="compositionally biased region" description="Polar residues" evidence="1">
    <location>
        <begin position="821"/>
        <end position="832"/>
    </location>
</feature>
<evidence type="ECO:0000313" key="3">
    <source>
        <dbReference type="Proteomes" id="UP001219355"/>
    </source>
</evidence>
<organism evidence="2 3">
    <name type="scientific">Emydomyces testavorans</name>
    <dbReference type="NCBI Taxonomy" id="2070801"/>
    <lineage>
        <taxon>Eukaryota</taxon>
        <taxon>Fungi</taxon>
        <taxon>Dikarya</taxon>
        <taxon>Ascomycota</taxon>
        <taxon>Pezizomycotina</taxon>
        <taxon>Eurotiomycetes</taxon>
        <taxon>Eurotiomycetidae</taxon>
        <taxon>Onygenales</taxon>
        <taxon>Nannizziopsiaceae</taxon>
        <taxon>Emydomyces</taxon>
    </lineage>
</organism>
<feature type="compositionally biased region" description="Polar residues" evidence="1">
    <location>
        <begin position="302"/>
        <end position="330"/>
    </location>
</feature>
<feature type="region of interest" description="Disordered" evidence="1">
    <location>
        <begin position="805"/>
        <end position="833"/>
    </location>
</feature>
<feature type="region of interest" description="Disordered" evidence="1">
    <location>
        <begin position="593"/>
        <end position="781"/>
    </location>
</feature>
<name>A0AAF0IFA1_9EURO</name>
<proteinExistence type="predicted"/>
<feature type="region of interest" description="Disordered" evidence="1">
    <location>
        <begin position="240"/>
        <end position="261"/>
    </location>
</feature>
<feature type="compositionally biased region" description="Basic and acidic residues" evidence="1">
    <location>
        <begin position="672"/>
        <end position="681"/>
    </location>
</feature>
<feature type="compositionally biased region" description="Low complexity" evidence="1">
    <location>
        <begin position="251"/>
        <end position="261"/>
    </location>
</feature>
<feature type="region of interest" description="Disordered" evidence="1">
    <location>
        <begin position="284"/>
        <end position="343"/>
    </location>
</feature>
<protein>
    <submittedName>
        <fullName evidence="2">Uncharacterized protein</fullName>
    </submittedName>
</protein>
<feature type="compositionally biased region" description="Polar residues" evidence="1">
    <location>
        <begin position="593"/>
        <end position="608"/>
    </location>
</feature>
<evidence type="ECO:0000313" key="2">
    <source>
        <dbReference type="EMBL" id="WEW54717.1"/>
    </source>
</evidence>
<feature type="compositionally biased region" description="Polar residues" evidence="1">
    <location>
        <begin position="625"/>
        <end position="669"/>
    </location>
</feature>
<sequence>MATAPGLVGEGSLHDMASAHSINNINQRRDTISSSFALKYRFMPSARSPPLHPPIMRIPRSRLPPEDPGTPTPAALSSAGFRAKSWAVAAVKTAKSVEILRSKKSFGGLRKIRKRRRSTNYNLVSIGHENPRSFSSGAVNQHNLNEAGFSEPSSFSLKQPKLRTPTQGIPPLSARKANKALPSEKPLPQTPDAKPDPELSPATSRSLIDAEDRPLRHSPPGMPGVQEEWPILAPLKATDSANKEDNGCQLTSMTSTPSATTPCGVKMFSDAANKLSESFATASIAAQEPVSEKSDTGVPAEETSQPQKTFTVTEPGTPNAPSFGKSNPFRNKSRAFGALGSPPTTPVNRNFSYTFDSQRRPAAMCGLHDSSVAEKSENFSSKESTTDTLIPPDKTGSVSKIPRISPTSAIFSGLANRPISPAFSPSHRSSIPLPSRLLHTHKHKQPPMTPINRNTAIVSGNLEQSIASTADHPKQPEADEFTHEELSFDIDIATDSEESDYHFEGTMDAESITEGGVRVKQLSHLSPSTGPQLRISPEAERVIMGGDEELTSERAKLPAQGRWRLDARREFRISTDSLFGGFGAKRDWRTRPTSSMDAISTQESTVETRIQKTIPKVKSADLNIHSHSPSGNSTENKNPPGNNSNITPTGRTSNNPFFNRVISKSSTFIVKNENRNKEPKSVKNNSPCVEKLGQDIASSPAELPKEANARKASPKPIKKFEISPSNSKQTPERSEIGKRPYAMRRGSPRNARPHRVPTHRSPDKMVRQQSSDLGYQSKSKVTRAMPMSAAVQDNNRIHDVVGGDGTPHGRHSHGHAHGIASQGSAKPKSSGTKGVLSNFRGLFTKHKAESLKENPIHTPSHQNERISRKSRVSLKGERSITRSPVRYYQAIFGTDREVQASQELRNHGATASGNPSVTQVAPAFADTRNVSGLAMEVLDSARAEPDAGKKEQLVRLGSYLIEALNHSNDAEKAMITAIQAAKQAEISCALAKENALRIGQVARGWLGDTNSGQTA</sequence>
<feature type="region of interest" description="Disordered" evidence="1">
    <location>
        <begin position="144"/>
        <end position="227"/>
    </location>
</feature>
<feature type="compositionally biased region" description="Polar residues" evidence="1">
    <location>
        <begin position="767"/>
        <end position="779"/>
    </location>
</feature>
<feature type="region of interest" description="Disordered" evidence="1">
    <location>
        <begin position="854"/>
        <end position="878"/>
    </location>
</feature>
<keyword evidence="3" id="KW-1185">Reference proteome</keyword>
<dbReference type="AlphaFoldDB" id="A0AAF0IFA1"/>
<feature type="region of interest" description="Disordered" evidence="1">
    <location>
        <begin position="375"/>
        <end position="401"/>
    </location>
</feature>
<dbReference type="EMBL" id="CP120627">
    <property type="protein sequence ID" value="WEW54717.1"/>
    <property type="molecule type" value="Genomic_DNA"/>
</dbReference>
<dbReference type="Proteomes" id="UP001219355">
    <property type="component" value="Chromosome 1"/>
</dbReference>
<gene>
    <name evidence="2" type="ORF">PRK78_000140</name>
</gene>
<evidence type="ECO:0000256" key="1">
    <source>
        <dbReference type="SAM" id="MobiDB-lite"/>
    </source>
</evidence>